<dbReference type="Pfam" id="PF02798">
    <property type="entry name" value="GST_N"/>
    <property type="match status" value="1"/>
</dbReference>
<dbReference type="InterPro" id="IPR004045">
    <property type="entry name" value="Glutathione_S-Trfase_N"/>
</dbReference>
<evidence type="ECO:0000256" key="1">
    <source>
        <dbReference type="ARBA" id="ARBA00011738"/>
    </source>
</evidence>
<keyword evidence="6" id="KW-1185">Reference proteome</keyword>
<dbReference type="SFLD" id="SFLDS00019">
    <property type="entry name" value="Glutathione_Transferase_(cytos"/>
    <property type="match status" value="1"/>
</dbReference>
<evidence type="ECO:0000313" key="5">
    <source>
        <dbReference type="EMBL" id="CAH2073271.1"/>
    </source>
</evidence>
<gene>
    <name evidence="5" type="ORF">IPOD504_LOCUS15561</name>
</gene>
<dbReference type="InterPro" id="IPR036282">
    <property type="entry name" value="Glutathione-S-Trfase_C_sf"/>
</dbReference>
<dbReference type="PANTHER" id="PTHR43969:SF9">
    <property type="entry name" value="GLUTATHIONE S TRANSFERASE D10, ISOFORM A-RELATED"/>
    <property type="match status" value="1"/>
</dbReference>
<evidence type="ECO:0000259" key="4">
    <source>
        <dbReference type="PROSITE" id="PS50405"/>
    </source>
</evidence>
<dbReference type="InterPro" id="IPR010987">
    <property type="entry name" value="Glutathione-S-Trfase_C-like"/>
</dbReference>
<protein>
    <submittedName>
        <fullName evidence="5">Uncharacterized protein</fullName>
    </submittedName>
</protein>
<dbReference type="InterPro" id="IPR040079">
    <property type="entry name" value="Glutathione_S-Trfase"/>
</dbReference>
<dbReference type="Gene3D" id="1.20.1050.10">
    <property type="match status" value="1"/>
</dbReference>
<dbReference type="SFLD" id="SFLDG00358">
    <property type="entry name" value="Main_(cytGST)"/>
    <property type="match status" value="1"/>
</dbReference>
<sequence>MAKQFSASKLPQLLLYKADASPPSCAVRMLGDILGLHFDFKEPKLLALEHKTPNFRKINPMGTVPVLQDGDFVVSESHAIMLYLVGEYGGRHAQRLYPLDVRARALVDQCLYFDASVMFHRVKSVALPTLLHGLPGPTSKDFEGIEEAYSVTEAYLEKNSYVAADHMTLADLSISTTTAAAHLIHNLDANRFPRTADWLSRMSNEESFKKITEPGMTLLNKLLNVRWKRNKNLNK</sequence>
<evidence type="ECO:0000256" key="2">
    <source>
        <dbReference type="RuleBase" id="RU003494"/>
    </source>
</evidence>
<name>A0ABN8J015_9NEOP</name>
<dbReference type="InterPro" id="IPR004046">
    <property type="entry name" value="GST_C"/>
</dbReference>
<reference evidence="5" key="1">
    <citation type="submission" date="2022-03" db="EMBL/GenBank/DDBJ databases">
        <authorList>
            <person name="Martin H S."/>
        </authorList>
    </citation>
    <scope>NUCLEOTIDE SEQUENCE</scope>
</reference>
<dbReference type="SUPFAM" id="SSF47616">
    <property type="entry name" value="GST C-terminal domain-like"/>
    <property type="match status" value="1"/>
</dbReference>
<dbReference type="Pfam" id="PF00043">
    <property type="entry name" value="GST_C"/>
    <property type="match status" value="1"/>
</dbReference>
<comment type="similarity">
    <text evidence="2">Belongs to the GST superfamily.</text>
</comment>
<dbReference type="PROSITE" id="PS50404">
    <property type="entry name" value="GST_NTER"/>
    <property type="match status" value="1"/>
</dbReference>
<dbReference type="PROSITE" id="PS50405">
    <property type="entry name" value="GST_CTER"/>
    <property type="match status" value="1"/>
</dbReference>
<dbReference type="EMBL" id="OW152819">
    <property type="protein sequence ID" value="CAH2073271.1"/>
    <property type="molecule type" value="Genomic_DNA"/>
</dbReference>
<feature type="domain" description="GST N-terminal" evidence="3">
    <location>
        <begin position="11"/>
        <end position="92"/>
    </location>
</feature>
<evidence type="ECO:0000313" key="6">
    <source>
        <dbReference type="Proteomes" id="UP000837857"/>
    </source>
</evidence>
<dbReference type="SUPFAM" id="SSF52833">
    <property type="entry name" value="Thioredoxin-like"/>
    <property type="match status" value="1"/>
</dbReference>
<accession>A0ABN8J015</accession>
<dbReference type="Gene3D" id="3.40.30.10">
    <property type="entry name" value="Glutaredoxin"/>
    <property type="match status" value="1"/>
</dbReference>
<feature type="domain" description="GST C-terminal" evidence="4">
    <location>
        <begin position="100"/>
        <end position="233"/>
    </location>
</feature>
<dbReference type="InterPro" id="IPR036249">
    <property type="entry name" value="Thioredoxin-like_sf"/>
</dbReference>
<dbReference type="CDD" id="cd03177">
    <property type="entry name" value="GST_C_Delta_Epsilon"/>
    <property type="match status" value="1"/>
</dbReference>
<dbReference type="PANTHER" id="PTHR43969">
    <property type="entry name" value="GLUTATHIONE S TRANSFERASE D10, ISOFORM A-RELATED"/>
    <property type="match status" value="1"/>
</dbReference>
<evidence type="ECO:0000259" key="3">
    <source>
        <dbReference type="PROSITE" id="PS50404"/>
    </source>
</evidence>
<proteinExistence type="inferred from homology"/>
<organism evidence="5 6">
    <name type="scientific">Iphiclides podalirius</name>
    <name type="common">scarce swallowtail</name>
    <dbReference type="NCBI Taxonomy" id="110791"/>
    <lineage>
        <taxon>Eukaryota</taxon>
        <taxon>Metazoa</taxon>
        <taxon>Ecdysozoa</taxon>
        <taxon>Arthropoda</taxon>
        <taxon>Hexapoda</taxon>
        <taxon>Insecta</taxon>
        <taxon>Pterygota</taxon>
        <taxon>Neoptera</taxon>
        <taxon>Endopterygota</taxon>
        <taxon>Lepidoptera</taxon>
        <taxon>Glossata</taxon>
        <taxon>Ditrysia</taxon>
        <taxon>Papilionoidea</taxon>
        <taxon>Papilionidae</taxon>
        <taxon>Papilioninae</taxon>
        <taxon>Iphiclides</taxon>
    </lineage>
</organism>
<dbReference type="Proteomes" id="UP000837857">
    <property type="component" value="Chromosome 7"/>
</dbReference>
<comment type="subunit">
    <text evidence="1">Homodimer.</text>
</comment>
<feature type="non-terminal residue" evidence="5">
    <location>
        <position position="1"/>
    </location>
</feature>